<dbReference type="Proteomes" id="UP000050761">
    <property type="component" value="Unassembled WGS sequence"/>
</dbReference>
<proteinExistence type="predicted"/>
<reference evidence="4" key="2">
    <citation type="submission" date="2019-09" db="UniProtKB">
        <authorList>
            <consortium name="WormBaseParasite"/>
        </authorList>
    </citation>
    <scope>IDENTIFICATION</scope>
</reference>
<dbReference type="WBParaSite" id="HPBE_0002243401-mRNA-1">
    <property type="protein sequence ID" value="HPBE_0002243401-mRNA-1"/>
    <property type="gene ID" value="HPBE_0002243401"/>
</dbReference>
<sequence>MKHTDVTILLLIVLFAPTPSVSQYGCCCCCCYPGGGLGGGLLGGLGGLLGGLGGPLMPFNPMGGLLGKLN</sequence>
<organism evidence="3 4">
    <name type="scientific">Heligmosomoides polygyrus</name>
    <name type="common">Parasitic roundworm</name>
    <dbReference type="NCBI Taxonomy" id="6339"/>
    <lineage>
        <taxon>Eukaryota</taxon>
        <taxon>Metazoa</taxon>
        <taxon>Ecdysozoa</taxon>
        <taxon>Nematoda</taxon>
        <taxon>Chromadorea</taxon>
        <taxon>Rhabditida</taxon>
        <taxon>Rhabditina</taxon>
        <taxon>Rhabditomorpha</taxon>
        <taxon>Strongyloidea</taxon>
        <taxon>Heligmosomidae</taxon>
        <taxon>Heligmosomoides</taxon>
    </lineage>
</organism>
<evidence type="ECO:0000256" key="1">
    <source>
        <dbReference type="SAM" id="SignalP"/>
    </source>
</evidence>
<evidence type="ECO:0000313" key="4">
    <source>
        <dbReference type="WBParaSite" id="HPBE_0002243401-mRNA-1"/>
    </source>
</evidence>
<gene>
    <name evidence="2" type="ORF">HPBE_LOCUS22433</name>
</gene>
<keyword evidence="3" id="KW-1185">Reference proteome</keyword>
<name>A0A183GIH3_HELPZ</name>
<dbReference type="EMBL" id="UZAH01033992">
    <property type="protein sequence ID" value="VDP32586.1"/>
    <property type="molecule type" value="Genomic_DNA"/>
</dbReference>
<evidence type="ECO:0000313" key="2">
    <source>
        <dbReference type="EMBL" id="VDP32586.1"/>
    </source>
</evidence>
<reference evidence="2 3" key="1">
    <citation type="submission" date="2018-11" db="EMBL/GenBank/DDBJ databases">
        <authorList>
            <consortium name="Pathogen Informatics"/>
        </authorList>
    </citation>
    <scope>NUCLEOTIDE SEQUENCE [LARGE SCALE GENOMIC DNA]</scope>
</reference>
<protein>
    <submittedName>
        <fullName evidence="4">Secreted protein</fullName>
    </submittedName>
</protein>
<accession>A0A183GIH3</accession>
<dbReference type="AlphaFoldDB" id="A0A183GIH3"/>
<feature type="signal peptide" evidence="1">
    <location>
        <begin position="1"/>
        <end position="22"/>
    </location>
</feature>
<evidence type="ECO:0000313" key="3">
    <source>
        <dbReference type="Proteomes" id="UP000050761"/>
    </source>
</evidence>
<accession>A0A3P8GP28</accession>
<keyword evidence="1" id="KW-0732">Signal</keyword>
<feature type="chain" id="PRO_5044552080" evidence="1">
    <location>
        <begin position="23"/>
        <end position="70"/>
    </location>
</feature>